<dbReference type="SMART" id="SM00283">
    <property type="entry name" value="MA"/>
    <property type="match status" value="1"/>
</dbReference>
<dbReference type="PROSITE" id="PS50111">
    <property type="entry name" value="CHEMOTAXIS_TRANSDUC_2"/>
    <property type="match status" value="1"/>
</dbReference>
<dbReference type="Pfam" id="PF00015">
    <property type="entry name" value="MCPsignal"/>
    <property type="match status" value="1"/>
</dbReference>
<evidence type="ECO:0000256" key="2">
    <source>
        <dbReference type="PROSITE-ProRule" id="PRU00284"/>
    </source>
</evidence>
<dbReference type="EMBL" id="JAUOZS010000001">
    <property type="protein sequence ID" value="MDT8903196.1"/>
    <property type="molecule type" value="Genomic_DNA"/>
</dbReference>
<evidence type="ECO:0000256" key="1">
    <source>
        <dbReference type="ARBA" id="ARBA00023224"/>
    </source>
</evidence>
<evidence type="ECO:0000259" key="3">
    <source>
        <dbReference type="PROSITE" id="PS50111"/>
    </source>
</evidence>
<proteinExistence type="predicted"/>
<gene>
    <name evidence="4" type="ORF">Q4T40_18325</name>
</gene>
<dbReference type="InterPro" id="IPR004089">
    <property type="entry name" value="MCPsignal_dom"/>
</dbReference>
<protein>
    <submittedName>
        <fullName evidence="4">Methyl-accepting chemotaxis protein</fullName>
    </submittedName>
</protein>
<evidence type="ECO:0000313" key="5">
    <source>
        <dbReference type="Proteomes" id="UP001254848"/>
    </source>
</evidence>
<dbReference type="Proteomes" id="UP001254848">
    <property type="component" value="Unassembled WGS sequence"/>
</dbReference>
<dbReference type="PANTHER" id="PTHR32089:SF112">
    <property type="entry name" value="LYSOZYME-LIKE PROTEIN-RELATED"/>
    <property type="match status" value="1"/>
</dbReference>
<keyword evidence="1 2" id="KW-0807">Transducer</keyword>
<keyword evidence="5" id="KW-1185">Reference proteome</keyword>
<dbReference type="RefSeq" id="WP_413781655.1">
    <property type="nucleotide sequence ID" value="NZ_JAUOZS010000001.1"/>
</dbReference>
<feature type="domain" description="Methyl-accepting transducer" evidence="3">
    <location>
        <begin position="205"/>
        <end position="394"/>
    </location>
</feature>
<name>A0ABU3P2C3_9FIRM</name>
<accession>A0ABU3P2C3</accession>
<sequence>MQDIRVMTVAGDQLVADEVAGIVRQVLGEGVAIRGCPLGELSGPDAADLFVCVSQRRAELAKLIPVDKLVGIDLLPYTPYFIELAKLPRDQTVHVFGNTAQFTKMVADQCVSNGIDHLRFAYIPFEEITGDEVAELLGKAEVVIGPETLVGAKGALQQKYRQYLNPASRIIAAQRMIEIRSACELMKWVTLFSYRQLSGKVVNGMNHLMEKMQQISAITQQRAQSVQEETASFDKLTARFRHGIATLEQVKSISDTLSVAAKSIGNIVEAIKHISGQTNLLALNATFEAARVGEAGRGFAVVAKEVGKLAAESQTSTDTIRQAVGSIQAAVSEIVFAMGNLSGEMLENQALFAEISQASQQENTQIMEIFDAIENIRQESEEVCQITLQLTKSS</sequence>
<dbReference type="Gene3D" id="1.10.287.950">
    <property type="entry name" value="Methyl-accepting chemotaxis protein"/>
    <property type="match status" value="1"/>
</dbReference>
<dbReference type="PANTHER" id="PTHR32089">
    <property type="entry name" value="METHYL-ACCEPTING CHEMOTAXIS PROTEIN MCPB"/>
    <property type="match status" value="1"/>
</dbReference>
<organism evidence="4 5">
    <name type="scientific">Anaeroselena agilis</name>
    <dbReference type="NCBI Taxonomy" id="3063788"/>
    <lineage>
        <taxon>Bacteria</taxon>
        <taxon>Bacillati</taxon>
        <taxon>Bacillota</taxon>
        <taxon>Negativicutes</taxon>
        <taxon>Acetonemataceae</taxon>
        <taxon>Anaeroselena</taxon>
    </lineage>
</organism>
<dbReference type="SUPFAM" id="SSF58104">
    <property type="entry name" value="Methyl-accepting chemotaxis protein (MCP) signaling domain"/>
    <property type="match status" value="1"/>
</dbReference>
<comment type="caution">
    <text evidence="4">The sequence shown here is derived from an EMBL/GenBank/DDBJ whole genome shotgun (WGS) entry which is preliminary data.</text>
</comment>
<evidence type="ECO:0000313" key="4">
    <source>
        <dbReference type="EMBL" id="MDT8903196.1"/>
    </source>
</evidence>
<reference evidence="4 5" key="1">
    <citation type="submission" date="2023-07" db="EMBL/GenBank/DDBJ databases">
        <title>The novel representative of Negativicutes class, Anaeroselena agilis gen. nov. sp. nov.</title>
        <authorList>
            <person name="Prokofeva M.I."/>
            <person name="Elcheninov A.G."/>
            <person name="Klyukina A."/>
            <person name="Kublanov I.V."/>
            <person name="Frolov E.N."/>
            <person name="Podosokorskaya O.A."/>
        </authorList>
    </citation>
    <scope>NUCLEOTIDE SEQUENCE [LARGE SCALE GENOMIC DNA]</scope>
    <source>
        <strain evidence="4 5">4137-cl</strain>
    </source>
</reference>